<dbReference type="InterPro" id="IPR001314">
    <property type="entry name" value="Peptidase_S1A"/>
</dbReference>
<dbReference type="InterPro" id="IPR018114">
    <property type="entry name" value="TRYPSIN_HIS"/>
</dbReference>
<name>A0ABN7AIP7_9HEMI</name>
<dbReference type="InterPro" id="IPR009003">
    <property type="entry name" value="Peptidase_S1_PA"/>
</dbReference>
<evidence type="ECO:0000256" key="4">
    <source>
        <dbReference type="ARBA" id="ARBA00022825"/>
    </source>
</evidence>
<evidence type="ECO:0000256" key="2">
    <source>
        <dbReference type="ARBA" id="ARBA00022670"/>
    </source>
</evidence>
<dbReference type="Gene3D" id="2.40.10.10">
    <property type="entry name" value="Trypsin-like serine proteases"/>
    <property type="match status" value="1"/>
</dbReference>
<organism evidence="9 10">
    <name type="scientific">Nesidiocoris tenuis</name>
    <dbReference type="NCBI Taxonomy" id="355587"/>
    <lineage>
        <taxon>Eukaryota</taxon>
        <taxon>Metazoa</taxon>
        <taxon>Ecdysozoa</taxon>
        <taxon>Arthropoda</taxon>
        <taxon>Hexapoda</taxon>
        <taxon>Insecta</taxon>
        <taxon>Pterygota</taxon>
        <taxon>Neoptera</taxon>
        <taxon>Paraneoptera</taxon>
        <taxon>Hemiptera</taxon>
        <taxon>Heteroptera</taxon>
        <taxon>Panheteroptera</taxon>
        <taxon>Cimicomorpha</taxon>
        <taxon>Miridae</taxon>
        <taxon>Dicyphina</taxon>
        <taxon>Nesidiocoris</taxon>
    </lineage>
</organism>
<dbReference type="PANTHER" id="PTHR24276">
    <property type="entry name" value="POLYSERASE-RELATED"/>
    <property type="match status" value="1"/>
</dbReference>
<accession>A0ABN7AIP7</accession>
<dbReference type="PROSITE" id="PS00134">
    <property type="entry name" value="TRYPSIN_HIS"/>
    <property type="match status" value="1"/>
</dbReference>
<dbReference type="PANTHER" id="PTHR24276:SF98">
    <property type="entry name" value="FI18310P1-RELATED"/>
    <property type="match status" value="1"/>
</dbReference>
<keyword evidence="7" id="KW-0732">Signal</keyword>
<keyword evidence="2 6" id="KW-0645">Protease</keyword>
<comment type="similarity">
    <text evidence="1">Belongs to the peptidase S1 family.</text>
</comment>
<evidence type="ECO:0000313" key="9">
    <source>
        <dbReference type="EMBL" id="BES91249.1"/>
    </source>
</evidence>
<evidence type="ECO:0000256" key="1">
    <source>
        <dbReference type="ARBA" id="ARBA00007664"/>
    </source>
</evidence>
<keyword evidence="3 6" id="KW-0378">Hydrolase</keyword>
<feature type="domain" description="Peptidase S1" evidence="8">
    <location>
        <begin position="78"/>
        <end position="313"/>
    </location>
</feature>
<gene>
    <name evidence="9" type="ORF">NTJ_04057</name>
</gene>
<evidence type="ECO:0000259" key="8">
    <source>
        <dbReference type="PROSITE" id="PS50240"/>
    </source>
</evidence>
<feature type="signal peptide" evidence="7">
    <location>
        <begin position="1"/>
        <end position="18"/>
    </location>
</feature>
<keyword evidence="5" id="KW-1015">Disulfide bond</keyword>
<protein>
    <submittedName>
        <fullName evidence="9">Protease</fullName>
    </submittedName>
</protein>
<keyword evidence="10" id="KW-1185">Reference proteome</keyword>
<dbReference type="PROSITE" id="PS50240">
    <property type="entry name" value="TRYPSIN_DOM"/>
    <property type="match status" value="1"/>
</dbReference>
<dbReference type="InterPro" id="IPR050430">
    <property type="entry name" value="Peptidase_S1"/>
</dbReference>
<dbReference type="SUPFAM" id="SSF50494">
    <property type="entry name" value="Trypsin-like serine proteases"/>
    <property type="match status" value="1"/>
</dbReference>
<evidence type="ECO:0000313" key="10">
    <source>
        <dbReference type="Proteomes" id="UP001307889"/>
    </source>
</evidence>
<dbReference type="InterPro" id="IPR033116">
    <property type="entry name" value="TRYPSIN_SER"/>
</dbReference>
<reference evidence="9 10" key="1">
    <citation type="submission" date="2023-09" db="EMBL/GenBank/DDBJ databases">
        <title>Nesidiocoris tenuis whole genome shotgun sequence.</title>
        <authorList>
            <person name="Shibata T."/>
            <person name="Shimoda M."/>
            <person name="Kobayashi T."/>
            <person name="Uehara T."/>
        </authorList>
    </citation>
    <scope>NUCLEOTIDE SEQUENCE [LARGE SCALE GENOMIC DNA]</scope>
    <source>
        <strain evidence="9 10">Japan</strain>
    </source>
</reference>
<dbReference type="SMART" id="SM00020">
    <property type="entry name" value="Tryp_SPc"/>
    <property type="match status" value="1"/>
</dbReference>
<dbReference type="EMBL" id="AP028910">
    <property type="protein sequence ID" value="BES91249.1"/>
    <property type="molecule type" value="Genomic_DNA"/>
</dbReference>
<dbReference type="PRINTS" id="PR00722">
    <property type="entry name" value="CHYMOTRYPSIN"/>
</dbReference>
<evidence type="ECO:0000256" key="6">
    <source>
        <dbReference type="RuleBase" id="RU363034"/>
    </source>
</evidence>
<evidence type="ECO:0000256" key="7">
    <source>
        <dbReference type="SAM" id="SignalP"/>
    </source>
</evidence>
<keyword evidence="4 6" id="KW-0720">Serine protease</keyword>
<dbReference type="InterPro" id="IPR043504">
    <property type="entry name" value="Peptidase_S1_PA_chymotrypsin"/>
</dbReference>
<dbReference type="GO" id="GO:0006508">
    <property type="term" value="P:proteolysis"/>
    <property type="evidence" value="ECO:0007669"/>
    <property type="project" value="UniProtKB-KW"/>
</dbReference>
<dbReference type="PROSITE" id="PS00135">
    <property type="entry name" value="TRYPSIN_SER"/>
    <property type="match status" value="1"/>
</dbReference>
<dbReference type="InterPro" id="IPR001254">
    <property type="entry name" value="Trypsin_dom"/>
</dbReference>
<proteinExistence type="inferred from homology"/>
<evidence type="ECO:0000256" key="5">
    <source>
        <dbReference type="ARBA" id="ARBA00023157"/>
    </source>
</evidence>
<sequence length="326" mass="36540">MCAYTVLVLFCIVNVGNKWTRSLETQPNSGSQIEETALPNTERRVREVDEDSSEFGVVDGRKKTTCPCGMANKDAGRIINGTETQESEYPFMVSIRKPNGRHNCGGSILTPYHILTAAHCVSDEWKKTTPIPQNEIPVVGVHETNKNGTYGQTQFMKVVQIFVPKEWYSRPTRHTHLAGDIAILLLDRQIRFSKWVSPICLTPDFPSITNGFIKAMGWGQTEQTTSSHGLREALVQVLDQSSCNNDPKEVCFKNGPTGTCFGDSGGPYVYVDPETNRYTQVSIVSYVYDKCKGKHFVGTNLTYWYDWVQNVVQSTSKGFQICRKAD</sequence>
<dbReference type="Proteomes" id="UP001307889">
    <property type="component" value="Chromosome 2"/>
</dbReference>
<dbReference type="Pfam" id="PF00089">
    <property type="entry name" value="Trypsin"/>
    <property type="match status" value="1"/>
</dbReference>
<dbReference type="CDD" id="cd00190">
    <property type="entry name" value="Tryp_SPc"/>
    <property type="match status" value="1"/>
</dbReference>
<feature type="chain" id="PRO_5046220712" evidence="7">
    <location>
        <begin position="19"/>
        <end position="326"/>
    </location>
</feature>
<dbReference type="GO" id="GO:0008233">
    <property type="term" value="F:peptidase activity"/>
    <property type="evidence" value="ECO:0007669"/>
    <property type="project" value="UniProtKB-KW"/>
</dbReference>
<evidence type="ECO:0000256" key="3">
    <source>
        <dbReference type="ARBA" id="ARBA00022801"/>
    </source>
</evidence>